<sequence>MKAIRASWAVEIAGEKPSGPKPKKKGPTFDGLMVLYLDGPSVEKRSHERDLRITDWLYAHLFPGSVRDAVAVLDANAVLRCRECRVRVRNKTLI</sequence>
<evidence type="ECO:0008006" key="3">
    <source>
        <dbReference type="Google" id="ProtNLM"/>
    </source>
</evidence>
<dbReference type="EMBL" id="OX458333">
    <property type="protein sequence ID" value="CAI8808205.1"/>
    <property type="molecule type" value="Genomic_DNA"/>
</dbReference>
<gene>
    <name evidence="1" type="ORF">MSZNOR_1726</name>
</gene>
<protein>
    <recommendedName>
        <fullName evidence="3">Transposase</fullName>
    </recommendedName>
</protein>
<keyword evidence="2" id="KW-1185">Reference proteome</keyword>
<evidence type="ECO:0000313" key="2">
    <source>
        <dbReference type="Proteomes" id="UP001162030"/>
    </source>
</evidence>
<reference evidence="1 2" key="1">
    <citation type="submission" date="2023-03" db="EMBL/GenBank/DDBJ databases">
        <authorList>
            <person name="Pearce D."/>
        </authorList>
    </citation>
    <scope>NUCLEOTIDE SEQUENCE [LARGE SCALE GENOMIC DNA]</scope>
    <source>
        <strain evidence="1">Msz</strain>
    </source>
</reference>
<evidence type="ECO:0000313" key="1">
    <source>
        <dbReference type="EMBL" id="CAI8808205.1"/>
    </source>
</evidence>
<accession>A0ABN8X3F8</accession>
<name>A0ABN8X3F8_9GAMM</name>
<organism evidence="1 2">
    <name type="scientific">Methylocaldum szegediense</name>
    <dbReference type="NCBI Taxonomy" id="73780"/>
    <lineage>
        <taxon>Bacteria</taxon>
        <taxon>Pseudomonadati</taxon>
        <taxon>Pseudomonadota</taxon>
        <taxon>Gammaproteobacteria</taxon>
        <taxon>Methylococcales</taxon>
        <taxon>Methylococcaceae</taxon>
        <taxon>Methylocaldum</taxon>
    </lineage>
</organism>
<dbReference type="Proteomes" id="UP001162030">
    <property type="component" value="Chromosome"/>
</dbReference>
<proteinExistence type="predicted"/>